<evidence type="ECO:0000313" key="2">
    <source>
        <dbReference type="EMBL" id="CCP24038.1"/>
    </source>
</evidence>
<dbReference type="InterPro" id="IPR004919">
    <property type="entry name" value="GmrSD_N"/>
</dbReference>
<sequence length="976" mass="115772">MKIWRKIMDKSKWEKFFKDNGYEVWNIGTNVSTYIDNTVIEWIKFIDKNNSKINEYKNDSNEIINYYFSEASAIAFYCNYKEKNSNSTNKQLMNVLSSVNIIENKNNFKQVNPELIDFYQKQVNQIQKLSNKEIIYSFIRSELANLLKGYIINPLKNNESYNFDEFGCVNKNSQKTKFWFNVLLTMDSNYFESSFAKNWDIEFDNTYYKEFVSNLLSSHLVSENSSYDHVMGIFSDIISKIDNITNIKNVSWEFIDIKNSLTNDISNMKDKDETKEKNPLLDKLNNLTTNMDIISEVVSFKEFVECWDHLKYKIPIFQRIYSWDEQMIKGLFNNIFEGSKNNKNSFSFLNSIILMNVNNRYNIVDGQQRIISLLIIYLAIFRKAKYMGDEKTLNILKSLGSFGADKRNILYNLSDKFDENYDYYDQLRELYYLDDETKIDKKIRIYRNYNEIVREVEEKISYDNIKDFTKYFINNVKFNINLIKDDSENALNKIFQNMNQYSKRLGALDLLRNLVFEKTNGNNNFIKLFNNSINIFFRKNHKLDADENIKEILVFLDSWLAKSNKINKIDDINDCFYDNTTRAFEKFKILIDEFETSNNLILDIWKEIIIYEYAKTGSLIVINKLISNNAIFFKNDAVLLKESVNEFSRKLEYIKFINFQIHHLTTGNSKSIYTPLIWTLIQKMQIFDNITNNKEKLLIFSKILHKIEKFGALWEISFEGQSFSKQILSITRDTLYKNDDIDETIANVIYNKLYEILPVSFRKLDKNTKINKYLEELKNLYDYEITDSDDKFKSPHNRIYKIIIGRVFNGFNNKKQPFWYEEYSSNEEREKSIDFINYSYEHFLPQRPNDDIKKCLNENDIDISTKYASLVFKIGNGVLLDKEDNAKMSNKSKKNYVLYGIRNITTQKAQIPGLKSLDSENDIFISPLPFASDEEKFNFTLDKFLKIQDSINKRSKEIINAYLYILFGDEIDNKEN</sequence>
<evidence type="ECO:0000259" key="1">
    <source>
        <dbReference type="Pfam" id="PF03235"/>
    </source>
</evidence>
<dbReference type="PANTHER" id="PTHR35149:SF1">
    <property type="entry name" value="DUF5655 DOMAIN-CONTAINING PROTEIN"/>
    <property type="match status" value="1"/>
</dbReference>
<protein>
    <recommendedName>
        <fullName evidence="1">GmrSD restriction endonucleases N-terminal domain-containing protein</fullName>
    </recommendedName>
</protein>
<gene>
    <name evidence="2" type="primary">MCYN0306</name>
    <name evidence="2" type="ordered locus">MCYN_0306</name>
</gene>
<dbReference type="PATRIC" id="fig|1246955.3.peg.278"/>
<dbReference type="AlphaFoldDB" id="L0RUG8"/>
<dbReference type="EMBL" id="HF559394">
    <property type="protein sequence ID" value="CCP24038.1"/>
    <property type="molecule type" value="Genomic_DNA"/>
</dbReference>
<dbReference type="STRING" id="1246955.MCYN_0306"/>
<dbReference type="PANTHER" id="PTHR35149">
    <property type="entry name" value="SLL5132 PROTEIN"/>
    <property type="match status" value="1"/>
</dbReference>
<dbReference type="Proteomes" id="UP000010466">
    <property type="component" value="Chromosome"/>
</dbReference>
<organism evidence="2 3">
    <name type="scientific">Mycoplasmopsis cynos (strain C142)</name>
    <name type="common">Mycoplasma cynos</name>
    <dbReference type="NCBI Taxonomy" id="1246955"/>
    <lineage>
        <taxon>Bacteria</taxon>
        <taxon>Bacillati</taxon>
        <taxon>Mycoplasmatota</taxon>
        <taxon>Mycoplasmoidales</taxon>
        <taxon>Metamycoplasmataceae</taxon>
        <taxon>Mycoplasmopsis</taxon>
    </lineage>
</organism>
<dbReference type="eggNOG" id="COG1479">
    <property type="taxonomic scope" value="Bacteria"/>
</dbReference>
<dbReference type="KEGG" id="mcy:MCYN_0306"/>
<keyword evidence="3" id="KW-1185">Reference proteome</keyword>
<evidence type="ECO:0000313" key="3">
    <source>
        <dbReference type="Proteomes" id="UP000010466"/>
    </source>
</evidence>
<accession>L0RUG8</accession>
<dbReference type="Pfam" id="PF03235">
    <property type="entry name" value="GmrSD_N"/>
    <property type="match status" value="1"/>
</dbReference>
<dbReference type="HOGENOM" id="CLU_304379_0_0_14"/>
<reference evidence="3" key="1">
    <citation type="journal article" date="2013" name="Genome Announc.">
        <title>Complete genome sequence of Mycoplasma cynos strain C142.</title>
        <authorList>
            <person name="Walker C.A."/>
            <person name="Mannering S.A."/>
            <person name="Shields S."/>
            <person name="Blake D.P."/>
            <person name="Brownlie J."/>
        </authorList>
    </citation>
    <scope>NUCLEOTIDE SEQUENCE [LARGE SCALE GENOMIC DNA]</scope>
    <source>
        <strain evidence="3">C142</strain>
    </source>
</reference>
<feature type="domain" description="GmrSD restriction endonucleases N-terminal" evidence="1">
    <location>
        <begin position="312"/>
        <end position="516"/>
    </location>
</feature>
<name>L0RUG8_MYCC1</name>
<proteinExistence type="predicted"/>